<evidence type="ECO:0000313" key="3">
    <source>
        <dbReference type="Proteomes" id="UP000598054"/>
    </source>
</evidence>
<gene>
    <name evidence="2" type="ORF">I6J41_34185</name>
    <name evidence="1" type="ORF">I6J42_34570</name>
</gene>
<dbReference type="AlphaFoldDB" id="A0ABD7DBZ7"/>
<organism evidence="1 4">
    <name type="scientific">Streptomyces californicus</name>
    <dbReference type="NCBI Taxonomy" id="67351"/>
    <lineage>
        <taxon>Bacteria</taxon>
        <taxon>Bacillati</taxon>
        <taxon>Actinomycetota</taxon>
        <taxon>Actinomycetes</taxon>
        <taxon>Kitasatosporales</taxon>
        <taxon>Streptomycetaceae</taxon>
        <taxon>Streptomyces</taxon>
    </lineage>
</organism>
<keyword evidence="3" id="KW-1185">Reference proteome</keyword>
<evidence type="ECO:0000313" key="4">
    <source>
        <dbReference type="Proteomes" id="UP000623926"/>
    </source>
</evidence>
<dbReference type="RefSeq" id="WP_158727635.1">
    <property type="nucleotide sequence ID" value="NZ_CP070243.1"/>
</dbReference>
<name>A0ABD7DBZ7_9ACTN</name>
<dbReference type="EMBL" id="CP070250">
    <property type="protein sequence ID" value="QRV45847.1"/>
    <property type="molecule type" value="Genomic_DNA"/>
</dbReference>
<evidence type="ECO:0000313" key="2">
    <source>
        <dbReference type="EMBL" id="QRV45847.1"/>
    </source>
</evidence>
<evidence type="ECO:0000313" key="1">
    <source>
        <dbReference type="EMBL" id="QRV39199.1"/>
    </source>
</evidence>
<dbReference type="GeneID" id="63984679"/>
<keyword evidence="1" id="KW-0614">Plasmid</keyword>
<sequence>MDDHEHDHCTVDFLDPATGITVRYGNGRWGRTPDKNYELRMAELNVKAFE</sequence>
<proteinExistence type="predicted"/>
<dbReference type="EMBL" id="CP070247">
    <property type="protein sequence ID" value="QRV39199.1"/>
    <property type="molecule type" value="Genomic_DNA"/>
</dbReference>
<protein>
    <submittedName>
        <fullName evidence="1">Uncharacterized protein</fullName>
    </submittedName>
</protein>
<geneLocation type="plasmid" evidence="1 4">
    <name>unnamed3</name>
</geneLocation>
<dbReference type="Proteomes" id="UP000598054">
    <property type="component" value="Plasmid unnamed1"/>
</dbReference>
<geneLocation type="plasmid" evidence="2 3">
    <name>unnamed1</name>
</geneLocation>
<reference evidence="3 4" key="1">
    <citation type="submission" date="2021-02" db="EMBL/GenBank/DDBJ databases">
        <title>FDA dAtabase for Regulatory Grade micrObial Sequences (FDA-ARGOS): Supporting development and validation of Infectious Disease Dx tests.</title>
        <authorList>
            <person name="Sproer C."/>
            <person name="Gronow S."/>
            <person name="Severitt S."/>
            <person name="Schroder I."/>
            <person name="Tallon L."/>
            <person name="Sadzewicz L."/>
            <person name="Zhao X."/>
            <person name="Boylan J."/>
            <person name="Ott S."/>
            <person name="Bowen H."/>
            <person name="Vavikolanu K."/>
            <person name="Mehta A."/>
            <person name="Aluvathingal J."/>
            <person name="Nadendla S."/>
            <person name="Lowell S."/>
            <person name="Myers T."/>
            <person name="Yan Y."/>
            <person name="Sichtig H."/>
        </authorList>
    </citation>
    <scope>NUCLEOTIDE SEQUENCE [LARGE SCALE GENOMIC DNA]</scope>
    <source>
        <strain evidence="2 3">FDAARGOS_1211</strain>
        <strain evidence="1 4">FDAARGOS_1212</strain>
        <plasmid evidence="2 3">unnamed1</plasmid>
        <plasmid evidence="1 4">unnamed3</plasmid>
    </source>
</reference>
<dbReference type="Proteomes" id="UP000623926">
    <property type="component" value="Plasmid unnamed3"/>
</dbReference>
<accession>A0ABD7DBZ7</accession>